<keyword evidence="2" id="KW-1185">Reference proteome</keyword>
<proteinExistence type="predicted"/>
<protein>
    <recommendedName>
        <fullName evidence="3">Lipoprotein</fullName>
    </recommendedName>
</protein>
<dbReference type="EMBL" id="JARZHI010000001">
    <property type="protein sequence ID" value="MDI1427943.1"/>
    <property type="molecule type" value="Genomic_DNA"/>
</dbReference>
<sequence length="184" mass="18702">MLASLRLAPLSSALLLALALGASGLGCKIRQDYVPAEMPIAGATECGDATCSPGQHCADPSLSACKAGCLTDANCSSSQMCDPDATTSRQCIDRPTPDMGMSDSLAGCKAACDYYLDCGLAADEAAQCRTDCEGFTVDEQSDIAQCGDTVACSDLPSCLGVQCVSTNDCPNDQSCVENACVGGV</sequence>
<name>A0ABT6NI12_9BACT</name>
<evidence type="ECO:0008006" key="3">
    <source>
        <dbReference type="Google" id="ProtNLM"/>
    </source>
</evidence>
<reference evidence="1 2" key="1">
    <citation type="submission" date="2023-04" db="EMBL/GenBank/DDBJ databases">
        <title>The genome sequence of Polyangium sorediatum DSM14670.</title>
        <authorList>
            <person name="Zhang X."/>
        </authorList>
    </citation>
    <scope>NUCLEOTIDE SEQUENCE [LARGE SCALE GENOMIC DNA]</scope>
    <source>
        <strain evidence="1 2">DSM 14670</strain>
    </source>
</reference>
<dbReference type="RefSeq" id="WP_136965134.1">
    <property type="nucleotide sequence ID" value="NZ_JARZHI010000001.1"/>
</dbReference>
<dbReference type="Proteomes" id="UP001160301">
    <property type="component" value="Unassembled WGS sequence"/>
</dbReference>
<accession>A0ABT6NI12</accession>
<dbReference type="PROSITE" id="PS51257">
    <property type="entry name" value="PROKAR_LIPOPROTEIN"/>
    <property type="match status" value="1"/>
</dbReference>
<evidence type="ECO:0000313" key="1">
    <source>
        <dbReference type="EMBL" id="MDI1427943.1"/>
    </source>
</evidence>
<comment type="caution">
    <text evidence="1">The sequence shown here is derived from an EMBL/GenBank/DDBJ whole genome shotgun (WGS) entry which is preliminary data.</text>
</comment>
<gene>
    <name evidence="1" type="ORF">QHF89_00480</name>
</gene>
<evidence type="ECO:0000313" key="2">
    <source>
        <dbReference type="Proteomes" id="UP001160301"/>
    </source>
</evidence>
<organism evidence="1 2">
    <name type="scientific">Polyangium sorediatum</name>
    <dbReference type="NCBI Taxonomy" id="889274"/>
    <lineage>
        <taxon>Bacteria</taxon>
        <taxon>Pseudomonadati</taxon>
        <taxon>Myxococcota</taxon>
        <taxon>Polyangia</taxon>
        <taxon>Polyangiales</taxon>
        <taxon>Polyangiaceae</taxon>
        <taxon>Polyangium</taxon>
    </lineage>
</organism>